<sequence>MHSRSREATLIPDIKAYTRDNRERSVFRLVMATPCPPTYPLPAGVCRRPPLLADINRADCVCPTAKQVAALAVDMADA</sequence>
<name>A0ABY7D1F1_9BASI</name>
<dbReference type="GeneID" id="77803877"/>
<evidence type="ECO:0000313" key="1">
    <source>
        <dbReference type="EMBL" id="WAQ91399.1"/>
    </source>
</evidence>
<reference evidence="1" key="1">
    <citation type="submission" date="2022-10" db="EMBL/GenBank/DDBJ databases">
        <title>Puccinia triticina Genome sequencing and assembly.</title>
        <authorList>
            <person name="Li C."/>
        </authorList>
    </citation>
    <scope>NUCLEOTIDE SEQUENCE</scope>
    <source>
        <strain evidence="1">Pt15</strain>
    </source>
</reference>
<dbReference type="EMBL" id="CP110434">
    <property type="protein sequence ID" value="WAQ91399.1"/>
    <property type="molecule type" value="Genomic_DNA"/>
</dbReference>
<proteinExistence type="predicted"/>
<dbReference type="RefSeq" id="XP_053026954.1">
    <property type="nucleotide sequence ID" value="XM_053162982.1"/>
</dbReference>
<gene>
    <name evidence="1" type="ORF">PtA15_14A283</name>
</gene>
<protein>
    <submittedName>
        <fullName evidence="1">Uncharacterized protein</fullName>
    </submittedName>
</protein>
<dbReference type="Proteomes" id="UP001164743">
    <property type="component" value="Chromosome 14A"/>
</dbReference>
<evidence type="ECO:0000313" key="2">
    <source>
        <dbReference type="Proteomes" id="UP001164743"/>
    </source>
</evidence>
<organism evidence="1 2">
    <name type="scientific">Puccinia triticina</name>
    <dbReference type="NCBI Taxonomy" id="208348"/>
    <lineage>
        <taxon>Eukaryota</taxon>
        <taxon>Fungi</taxon>
        <taxon>Dikarya</taxon>
        <taxon>Basidiomycota</taxon>
        <taxon>Pucciniomycotina</taxon>
        <taxon>Pucciniomycetes</taxon>
        <taxon>Pucciniales</taxon>
        <taxon>Pucciniaceae</taxon>
        <taxon>Puccinia</taxon>
    </lineage>
</organism>
<accession>A0ABY7D1F1</accession>
<keyword evidence="2" id="KW-1185">Reference proteome</keyword>